<dbReference type="EMBL" id="MDKC01000003">
    <property type="protein sequence ID" value="ODG93133.1"/>
    <property type="molecule type" value="Genomic_DNA"/>
</dbReference>
<dbReference type="Gene3D" id="1.10.1760.20">
    <property type="match status" value="1"/>
</dbReference>
<keyword evidence="1" id="KW-0472">Membrane</keyword>
<gene>
    <name evidence="2" type="ORF">BED47_16630</name>
</gene>
<feature type="transmembrane region" description="Helical" evidence="1">
    <location>
        <begin position="80"/>
        <end position="100"/>
    </location>
</feature>
<evidence type="ECO:0000313" key="2">
    <source>
        <dbReference type="EMBL" id="ODG93133.1"/>
    </source>
</evidence>
<keyword evidence="1" id="KW-0812">Transmembrane</keyword>
<keyword evidence="1" id="KW-1133">Transmembrane helix</keyword>
<dbReference type="Pfam" id="PF09515">
    <property type="entry name" value="Thia_YuaJ"/>
    <property type="match status" value="1"/>
</dbReference>
<dbReference type="Proteomes" id="UP000094580">
    <property type="component" value="Unassembled WGS sequence"/>
</dbReference>
<accession>A0ABX2ZUA8</accession>
<feature type="transmembrane region" description="Helical" evidence="1">
    <location>
        <begin position="159"/>
        <end position="183"/>
    </location>
</feature>
<name>A0ABX2ZUA8_9BACI</name>
<dbReference type="NCBIfam" id="TIGR02357">
    <property type="entry name" value="ECF_ThiT_YuaJ"/>
    <property type="match status" value="1"/>
</dbReference>
<feature type="transmembrane region" description="Helical" evidence="1">
    <location>
        <begin position="12"/>
        <end position="29"/>
    </location>
</feature>
<comment type="caution">
    <text evidence="2">The sequence shown here is derived from an EMBL/GenBank/DDBJ whole genome shotgun (WGS) entry which is preliminary data.</text>
</comment>
<evidence type="ECO:0000313" key="3">
    <source>
        <dbReference type="Proteomes" id="UP000094580"/>
    </source>
</evidence>
<feature type="transmembrane region" description="Helical" evidence="1">
    <location>
        <begin position="112"/>
        <end position="139"/>
    </location>
</feature>
<sequence>MKTSKIQLMTEIAMCAALAIIFDFLPLFTAPQGGSVSLSMIPVFLIAFRWGLKQGLITGLLLAALQIVTKLYFVHPIQVFLDYIVAFTSLGLAGLVYKQIKNSLANGNKKSAAAYIILGTFIGSLARFICHFIAGIVFYGSYAPKGTPVSLYSLVYNAWYMVPSFIISAVLLIILLSSAPVLVHVKKNRNQAA</sequence>
<dbReference type="InterPro" id="IPR012651">
    <property type="entry name" value="Thia_Transptr_ThiT"/>
</dbReference>
<dbReference type="RefSeq" id="WP_025568568.1">
    <property type="nucleotide sequence ID" value="NZ_MDKC01000003.1"/>
</dbReference>
<reference evidence="2 3" key="1">
    <citation type="submission" date="2016-07" db="EMBL/GenBank/DDBJ databases">
        <authorList>
            <person name="Townsley L."/>
            <person name="Shank E.A."/>
        </authorList>
    </citation>
    <scope>NUCLEOTIDE SEQUENCE [LARGE SCALE GENOMIC DNA]</scope>
    <source>
        <strain evidence="2 3">CH01</strain>
    </source>
</reference>
<evidence type="ECO:0000256" key="1">
    <source>
        <dbReference type="SAM" id="Phobius"/>
    </source>
</evidence>
<keyword evidence="3" id="KW-1185">Reference proteome</keyword>
<proteinExistence type="predicted"/>
<organism evidence="2 3">
    <name type="scientific">Gottfriedia luciferensis</name>
    <dbReference type="NCBI Taxonomy" id="178774"/>
    <lineage>
        <taxon>Bacteria</taxon>
        <taxon>Bacillati</taxon>
        <taxon>Bacillota</taxon>
        <taxon>Bacilli</taxon>
        <taxon>Bacillales</taxon>
        <taxon>Bacillaceae</taxon>
        <taxon>Gottfriedia</taxon>
    </lineage>
</organism>
<protein>
    <submittedName>
        <fullName evidence="2">Energy-coupled thiamine transporter ThiT</fullName>
    </submittedName>
</protein>